<dbReference type="AlphaFoldDB" id="W4FIF5"/>
<evidence type="ECO:0000256" key="4">
    <source>
        <dbReference type="SAM" id="MobiDB-lite"/>
    </source>
</evidence>
<sequence>MHGHQRIGLGVSTVCYLVTWFTLCDQHWAYDVSSLTSFGLWSYTGTGVSIKLVNAGADKLGFDVVTPSLRPSTFGTFCSIPSIHTHDPWCGSATDSARAFHILGFFAGTVSYIISTHVVFERPYPSWDGGGAKATLPWATFLSFWHGVCSLLVVLSWGLAQEAMDVMCVADNLTKKRPCISATFTYYVVVGNVVAPFFLWWWWRHAHLWLEAKHTGALMDGFLLAAKTDDIDEILGQVAAKADINALGSDGRNALHWACALNRSTVVHILVKKGANISQKDRDGWTPLHWASRMGNPDVVRLLVKHGADVNAKDTWGTTPLMLTVLGKSKTGAQCLLELGANINARNVFGQTAIMLCVAEDAEMHAFVVMLINADASLKTRDFQGMNVLHYAASAGLKNIVQALVECCLPDQLVQVNKYGDTPLAEARLRGRANTVALLEHAIDPALPPPEYAASEGDEDPRPRHSTTLSTEADDSNDDET</sequence>
<accession>W4FIF5</accession>
<feature type="transmembrane region" description="Helical" evidence="5">
    <location>
        <begin position="99"/>
        <end position="120"/>
    </location>
</feature>
<dbReference type="SMART" id="SM00248">
    <property type="entry name" value="ANK"/>
    <property type="match status" value="6"/>
</dbReference>
<name>W4FIF5_APHAT</name>
<dbReference type="PROSITE" id="PS50297">
    <property type="entry name" value="ANK_REP_REGION"/>
    <property type="match status" value="2"/>
</dbReference>
<keyword evidence="5" id="KW-0472">Membrane</keyword>
<gene>
    <name evidence="6" type="ORF">H257_16511</name>
</gene>
<dbReference type="InterPro" id="IPR036770">
    <property type="entry name" value="Ankyrin_rpt-contain_sf"/>
</dbReference>
<evidence type="ECO:0000313" key="6">
    <source>
        <dbReference type="EMBL" id="ETV67275.1"/>
    </source>
</evidence>
<dbReference type="PANTHER" id="PTHR24173">
    <property type="entry name" value="ANKYRIN REPEAT CONTAINING"/>
    <property type="match status" value="1"/>
</dbReference>
<feature type="transmembrane region" description="Helical" evidence="5">
    <location>
        <begin position="140"/>
        <end position="160"/>
    </location>
</feature>
<feature type="repeat" description="ANK" evidence="3">
    <location>
        <begin position="283"/>
        <end position="315"/>
    </location>
</feature>
<dbReference type="VEuPathDB" id="FungiDB:H257_16511"/>
<dbReference type="PANTHER" id="PTHR24173:SF74">
    <property type="entry name" value="ANKYRIN REPEAT DOMAIN-CONTAINING PROTEIN 16"/>
    <property type="match status" value="1"/>
</dbReference>
<feature type="region of interest" description="Disordered" evidence="4">
    <location>
        <begin position="444"/>
        <end position="481"/>
    </location>
</feature>
<protein>
    <submittedName>
        <fullName evidence="6">Uncharacterized protein</fullName>
    </submittedName>
</protein>
<keyword evidence="5" id="KW-1133">Transmembrane helix</keyword>
<dbReference type="Pfam" id="PF12796">
    <property type="entry name" value="Ank_2"/>
    <property type="match status" value="2"/>
</dbReference>
<feature type="transmembrane region" description="Helical" evidence="5">
    <location>
        <begin position="180"/>
        <end position="203"/>
    </location>
</feature>
<feature type="repeat" description="ANK" evidence="3">
    <location>
        <begin position="316"/>
        <end position="348"/>
    </location>
</feature>
<evidence type="ECO:0000256" key="2">
    <source>
        <dbReference type="ARBA" id="ARBA00023043"/>
    </source>
</evidence>
<proteinExistence type="predicted"/>
<dbReference type="GeneID" id="20818507"/>
<evidence type="ECO:0000256" key="1">
    <source>
        <dbReference type="ARBA" id="ARBA00022737"/>
    </source>
</evidence>
<keyword evidence="5" id="KW-0812">Transmembrane</keyword>
<evidence type="ECO:0000256" key="5">
    <source>
        <dbReference type="SAM" id="Phobius"/>
    </source>
</evidence>
<reference evidence="6" key="1">
    <citation type="submission" date="2013-12" db="EMBL/GenBank/DDBJ databases">
        <title>The Genome Sequence of Aphanomyces astaci APO3.</title>
        <authorList>
            <consortium name="The Broad Institute Genomics Platform"/>
            <person name="Russ C."/>
            <person name="Tyler B."/>
            <person name="van West P."/>
            <person name="Dieguez-Uribeondo J."/>
            <person name="Young S.K."/>
            <person name="Zeng Q."/>
            <person name="Gargeya S."/>
            <person name="Fitzgerald M."/>
            <person name="Abouelleil A."/>
            <person name="Alvarado L."/>
            <person name="Chapman S.B."/>
            <person name="Gainer-Dewar J."/>
            <person name="Goldberg J."/>
            <person name="Griggs A."/>
            <person name="Gujja S."/>
            <person name="Hansen M."/>
            <person name="Howarth C."/>
            <person name="Imamovic A."/>
            <person name="Ireland A."/>
            <person name="Larimer J."/>
            <person name="McCowan C."/>
            <person name="Murphy C."/>
            <person name="Pearson M."/>
            <person name="Poon T.W."/>
            <person name="Priest M."/>
            <person name="Roberts A."/>
            <person name="Saif S."/>
            <person name="Shea T."/>
            <person name="Sykes S."/>
            <person name="Wortman J."/>
            <person name="Nusbaum C."/>
            <person name="Birren B."/>
        </authorList>
    </citation>
    <scope>NUCLEOTIDE SEQUENCE [LARGE SCALE GENOMIC DNA]</scope>
    <source>
        <strain evidence="6">APO3</strain>
    </source>
</reference>
<dbReference type="OrthoDB" id="20872at2759"/>
<dbReference type="PROSITE" id="PS50088">
    <property type="entry name" value="ANK_REPEAT"/>
    <property type="match status" value="3"/>
</dbReference>
<dbReference type="RefSeq" id="XP_009843264.1">
    <property type="nucleotide sequence ID" value="XM_009844962.1"/>
</dbReference>
<dbReference type="InterPro" id="IPR002110">
    <property type="entry name" value="Ankyrin_rpt"/>
</dbReference>
<dbReference type="PRINTS" id="PR01415">
    <property type="entry name" value="ANKYRIN"/>
</dbReference>
<organism evidence="6">
    <name type="scientific">Aphanomyces astaci</name>
    <name type="common">Crayfish plague agent</name>
    <dbReference type="NCBI Taxonomy" id="112090"/>
    <lineage>
        <taxon>Eukaryota</taxon>
        <taxon>Sar</taxon>
        <taxon>Stramenopiles</taxon>
        <taxon>Oomycota</taxon>
        <taxon>Saprolegniomycetes</taxon>
        <taxon>Saprolegniales</taxon>
        <taxon>Verrucalvaceae</taxon>
        <taxon>Aphanomyces</taxon>
    </lineage>
</organism>
<feature type="compositionally biased region" description="Acidic residues" evidence="4">
    <location>
        <begin position="472"/>
        <end position="481"/>
    </location>
</feature>
<dbReference type="EMBL" id="KI913200">
    <property type="protein sequence ID" value="ETV67275.1"/>
    <property type="molecule type" value="Genomic_DNA"/>
</dbReference>
<dbReference type="Gene3D" id="1.25.40.20">
    <property type="entry name" value="Ankyrin repeat-containing domain"/>
    <property type="match status" value="3"/>
</dbReference>
<keyword evidence="2 3" id="KW-0040">ANK repeat</keyword>
<dbReference type="STRING" id="112090.W4FIF5"/>
<dbReference type="SUPFAM" id="SSF48403">
    <property type="entry name" value="Ankyrin repeat"/>
    <property type="match status" value="1"/>
</dbReference>
<keyword evidence="1" id="KW-0677">Repeat</keyword>
<evidence type="ECO:0000256" key="3">
    <source>
        <dbReference type="PROSITE-ProRule" id="PRU00023"/>
    </source>
</evidence>
<feature type="repeat" description="ANK" evidence="3">
    <location>
        <begin position="250"/>
        <end position="282"/>
    </location>
</feature>